<evidence type="ECO:0008006" key="4">
    <source>
        <dbReference type="Google" id="ProtNLM"/>
    </source>
</evidence>
<dbReference type="InterPro" id="IPR029033">
    <property type="entry name" value="His_PPase_superfam"/>
</dbReference>
<dbReference type="InterPro" id="IPR050275">
    <property type="entry name" value="PGM_Phosphatase"/>
</dbReference>
<accession>A0AAD8YQZ7</accession>
<dbReference type="SMART" id="SM00855">
    <property type="entry name" value="PGAM"/>
    <property type="match status" value="1"/>
</dbReference>
<name>A0AAD8YQZ7_9TELE</name>
<dbReference type="EMBL" id="JAROKS010000363">
    <property type="protein sequence ID" value="KAK1784254.1"/>
    <property type="molecule type" value="Genomic_DNA"/>
</dbReference>
<organism evidence="2 3">
    <name type="scientific">Electrophorus voltai</name>
    <dbReference type="NCBI Taxonomy" id="2609070"/>
    <lineage>
        <taxon>Eukaryota</taxon>
        <taxon>Metazoa</taxon>
        <taxon>Chordata</taxon>
        <taxon>Craniata</taxon>
        <taxon>Vertebrata</taxon>
        <taxon>Euteleostomi</taxon>
        <taxon>Actinopterygii</taxon>
        <taxon>Neopterygii</taxon>
        <taxon>Teleostei</taxon>
        <taxon>Ostariophysi</taxon>
        <taxon>Gymnotiformes</taxon>
        <taxon>Gymnotoidei</taxon>
        <taxon>Gymnotidae</taxon>
        <taxon>Electrophorus</taxon>
    </lineage>
</organism>
<dbReference type="GO" id="GO:0016791">
    <property type="term" value="F:phosphatase activity"/>
    <property type="evidence" value="ECO:0007669"/>
    <property type="project" value="TreeGrafter"/>
</dbReference>
<evidence type="ECO:0000313" key="2">
    <source>
        <dbReference type="EMBL" id="KAK1784254.1"/>
    </source>
</evidence>
<evidence type="ECO:0000313" key="3">
    <source>
        <dbReference type="Proteomes" id="UP001239994"/>
    </source>
</evidence>
<evidence type="ECO:0000256" key="1">
    <source>
        <dbReference type="PIRSR" id="PIRSR613078-2"/>
    </source>
</evidence>
<dbReference type="AlphaFoldDB" id="A0AAD8YQZ7"/>
<dbReference type="InterPro" id="IPR013078">
    <property type="entry name" value="His_Pase_superF_clade-1"/>
</dbReference>
<dbReference type="Proteomes" id="UP001239994">
    <property type="component" value="Unassembled WGS sequence"/>
</dbReference>
<dbReference type="Gene3D" id="3.40.50.1240">
    <property type="entry name" value="Phosphoglycerate mutase-like"/>
    <property type="match status" value="1"/>
</dbReference>
<feature type="binding site" evidence="1">
    <location>
        <position position="105"/>
    </location>
    <ligand>
        <name>substrate</name>
    </ligand>
</feature>
<dbReference type="PANTHER" id="PTHR48100">
    <property type="entry name" value="BROAD-SPECIFICITY PHOSPHATASE YOR283W-RELATED"/>
    <property type="match status" value="1"/>
</dbReference>
<keyword evidence="3" id="KW-1185">Reference proteome</keyword>
<dbReference type="Pfam" id="PF00300">
    <property type="entry name" value="His_Phos_1"/>
    <property type="match status" value="1"/>
</dbReference>
<comment type="caution">
    <text evidence="2">The sequence shown here is derived from an EMBL/GenBank/DDBJ whole genome shotgun (WGS) entry which is preliminary data.</text>
</comment>
<protein>
    <recommendedName>
        <fullName evidence="4">Histidine phosphatase family protein</fullName>
    </recommendedName>
</protein>
<feature type="binding site" evidence="1">
    <location>
        <position position="140"/>
    </location>
    <ligand>
        <name>substrate</name>
    </ligand>
</feature>
<dbReference type="PANTHER" id="PTHR48100:SF1">
    <property type="entry name" value="HISTIDINE PHOSPHATASE FAMILY PROTEIN-RELATED"/>
    <property type="match status" value="1"/>
</dbReference>
<gene>
    <name evidence="2" type="ORF">P4O66_003721</name>
</gene>
<reference evidence="2" key="1">
    <citation type="submission" date="2023-03" db="EMBL/GenBank/DDBJ databases">
        <title>Electrophorus voltai genome.</title>
        <authorList>
            <person name="Bian C."/>
        </authorList>
    </citation>
    <scope>NUCLEOTIDE SEQUENCE</scope>
    <source>
        <strain evidence="2">CB-2022</strain>
        <tissue evidence="2">Muscle</tissue>
    </source>
</reference>
<sequence length="172" mass="18732">MVSERTTILSTISWPSTSLISDIAGVHPEAWRIRDQRTGTPTERILMAIELYLVRHGNTAFNADGRLRGLADPPLDDIGERQAAAAAAALSEVTPASILSSPLRRAARTAEIIAAAMGIEHHVDARFNDRDYGFWTGHHKSEVLDEWGTVDAAPGVEPTESGVGEQILEIRR</sequence>
<dbReference type="CDD" id="cd07067">
    <property type="entry name" value="HP_PGM_like"/>
    <property type="match status" value="1"/>
</dbReference>
<feature type="binding site" evidence="1">
    <location>
        <begin position="55"/>
        <end position="62"/>
    </location>
    <ligand>
        <name>substrate</name>
    </ligand>
</feature>
<dbReference type="GO" id="GO:0005737">
    <property type="term" value="C:cytoplasm"/>
    <property type="evidence" value="ECO:0007669"/>
    <property type="project" value="TreeGrafter"/>
</dbReference>
<dbReference type="SUPFAM" id="SSF53254">
    <property type="entry name" value="Phosphoglycerate mutase-like"/>
    <property type="match status" value="1"/>
</dbReference>
<proteinExistence type="predicted"/>